<evidence type="ECO:0000313" key="3">
    <source>
        <dbReference type="EMBL" id="CAL93088.1"/>
    </source>
</evidence>
<dbReference type="InterPro" id="IPR003848">
    <property type="entry name" value="DUF218"/>
</dbReference>
<dbReference type="eggNOG" id="COG1434">
    <property type="taxonomic scope" value="Bacteria"/>
</dbReference>
<gene>
    <name evidence="3" type="ordered locus">azo0471</name>
</gene>
<keyword evidence="4" id="KW-1185">Reference proteome</keyword>
<dbReference type="CDD" id="cd06259">
    <property type="entry name" value="YdcF-like"/>
    <property type="match status" value="1"/>
</dbReference>
<dbReference type="GO" id="GO:0005886">
    <property type="term" value="C:plasma membrane"/>
    <property type="evidence" value="ECO:0007669"/>
    <property type="project" value="TreeGrafter"/>
</dbReference>
<feature type="transmembrane region" description="Helical" evidence="1">
    <location>
        <begin position="66"/>
        <end position="86"/>
    </location>
</feature>
<dbReference type="InterPro" id="IPR014729">
    <property type="entry name" value="Rossmann-like_a/b/a_fold"/>
</dbReference>
<feature type="domain" description="DUF218" evidence="2">
    <location>
        <begin position="108"/>
        <end position="275"/>
    </location>
</feature>
<dbReference type="KEGG" id="azo:azo0471"/>
<dbReference type="GO" id="GO:0043164">
    <property type="term" value="P:Gram-negative-bacterium-type cell wall biogenesis"/>
    <property type="evidence" value="ECO:0007669"/>
    <property type="project" value="TreeGrafter"/>
</dbReference>
<dbReference type="HOGENOM" id="CLU_053514_3_0_4"/>
<dbReference type="EMBL" id="AM406670">
    <property type="protein sequence ID" value="CAL93088.1"/>
    <property type="molecule type" value="Genomic_DNA"/>
</dbReference>
<dbReference type="AlphaFoldDB" id="A1K2N3"/>
<reference evidence="3 4" key="1">
    <citation type="journal article" date="2006" name="Nat. Biotechnol.">
        <title>Complete genome of the mutualistic, N2-fixing grass endophyte Azoarcus sp. strain BH72.</title>
        <authorList>
            <person name="Krause A."/>
            <person name="Ramakumar A."/>
            <person name="Bartels D."/>
            <person name="Battistoni F."/>
            <person name="Bekel T."/>
            <person name="Boch J."/>
            <person name="Boehm M."/>
            <person name="Friedrich F."/>
            <person name="Hurek T."/>
            <person name="Krause L."/>
            <person name="Linke B."/>
            <person name="McHardy A.C."/>
            <person name="Sarkar A."/>
            <person name="Schneiker S."/>
            <person name="Syed A.A."/>
            <person name="Thauer R."/>
            <person name="Vorhoelter F.-J."/>
            <person name="Weidner S."/>
            <person name="Puehler A."/>
            <person name="Reinhold-Hurek B."/>
            <person name="Kaiser O."/>
            <person name="Goesmann A."/>
        </authorList>
    </citation>
    <scope>NUCLEOTIDE SEQUENCE [LARGE SCALE GENOMIC DNA]</scope>
    <source>
        <strain evidence="3 4">BH72</strain>
    </source>
</reference>
<evidence type="ECO:0000313" key="4">
    <source>
        <dbReference type="Proteomes" id="UP000002588"/>
    </source>
</evidence>
<keyword evidence="1" id="KW-0472">Membrane</keyword>
<evidence type="ECO:0000259" key="2">
    <source>
        <dbReference type="Pfam" id="PF02698"/>
    </source>
</evidence>
<keyword evidence="1" id="KW-1133">Transmembrane helix</keyword>
<name>A1K2N3_AZOSB</name>
<dbReference type="PANTHER" id="PTHR30336:SF4">
    <property type="entry name" value="ENVELOPE BIOGENESIS FACTOR ELYC"/>
    <property type="match status" value="1"/>
</dbReference>
<dbReference type="PANTHER" id="PTHR30336">
    <property type="entry name" value="INNER MEMBRANE PROTEIN, PROBABLE PERMEASE"/>
    <property type="match status" value="1"/>
</dbReference>
<feature type="transmembrane region" description="Helical" evidence="1">
    <location>
        <begin position="37"/>
        <end position="59"/>
    </location>
</feature>
<dbReference type="InterPro" id="IPR051599">
    <property type="entry name" value="Cell_Envelope_Assoc"/>
</dbReference>
<dbReference type="Proteomes" id="UP000002588">
    <property type="component" value="Chromosome"/>
</dbReference>
<evidence type="ECO:0000256" key="1">
    <source>
        <dbReference type="SAM" id="Phobius"/>
    </source>
</evidence>
<sequence>MGAGTLRNCADNTGPTLARQIPMTFDFALLLFWLKKLVAAFVLPPLLPLVLGAAGLLLLRRRRRLGLALAWSGIAAGLLLSTPASVSRMLVPLEPTAVVDMEAARGAQAIVILGGGRRSHAAEYGGDTVNRLTLERLRYGARLARATGLPLLVSGGAPSGDVPEATLMAAALREDFGIAPRWEEGGSFDTRDNARLSAAMLRADGVTRVVLVTHAAHMRRAEAEFALHGLAVVPAPTAWLGPGPERADDDDEVWPSLPSQGTAYAGWYALHEWMGLLAYRLSR</sequence>
<dbReference type="Pfam" id="PF02698">
    <property type="entry name" value="DUF218"/>
    <property type="match status" value="1"/>
</dbReference>
<keyword evidence="1" id="KW-0812">Transmembrane</keyword>
<accession>A1K2N3</accession>
<dbReference type="Gene3D" id="3.40.50.620">
    <property type="entry name" value="HUPs"/>
    <property type="match status" value="1"/>
</dbReference>
<proteinExistence type="predicted"/>
<dbReference type="STRING" id="62928.azo0471"/>
<organism evidence="3 4">
    <name type="scientific">Azoarcus sp. (strain BH72)</name>
    <dbReference type="NCBI Taxonomy" id="418699"/>
    <lineage>
        <taxon>Bacteria</taxon>
        <taxon>Pseudomonadati</taxon>
        <taxon>Pseudomonadota</taxon>
        <taxon>Betaproteobacteria</taxon>
        <taxon>Rhodocyclales</taxon>
        <taxon>Zoogloeaceae</taxon>
        <taxon>Azoarcus</taxon>
    </lineage>
</organism>
<dbReference type="GO" id="GO:0000270">
    <property type="term" value="P:peptidoglycan metabolic process"/>
    <property type="evidence" value="ECO:0007669"/>
    <property type="project" value="TreeGrafter"/>
</dbReference>
<protein>
    <submittedName>
        <fullName evidence="3">Conserved hypothetical membrane protein</fullName>
    </submittedName>
</protein>